<feature type="compositionally biased region" description="Polar residues" evidence="1">
    <location>
        <begin position="8"/>
        <end position="19"/>
    </location>
</feature>
<dbReference type="PANTHER" id="PTHR31827">
    <property type="entry name" value="EMB|CAB89363.1"/>
    <property type="match status" value="1"/>
</dbReference>
<dbReference type="PANTHER" id="PTHR31827:SF1">
    <property type="entry name" value="EMB|CAB89363.1"/>
    <property type="match status" value="1"/>
</dbReference>
<dbReference type="Proteomes" id="UP000198211">
    <property type="component" value="Unassembled WGS sequence"/>
</dbReference>
<dbReference type="InterPro" id="IPR056866">
    <property type="entry name" value="Znf_WRKY19"/>
</dbReference>
<dbReference type="EMBL" id="NBNE01011484">
    <property type="protein sequence ID" value="OWY96555.1"/>
    <property type="molecule type" value="Genomic_DNA"/>
</dbReference>
<accession>A0A225UTI6</accession>
<protein>
    <recommendedName>
        <fullName evidence="2">WRKY19-like zinc finger domain-containing protein</fullName>
    </recommendedName>
</protein>
<sequence>MPIAPVQLQEQSITPSRPSTGARLSCQRETTRHKCSNPDCLKKALSRGRCFEHGGGVQCANPECNKRAQRKGLCRGHGGFKR</sequence>
<dbReference type="OrthoDB" id="89959at2759"/>
<keyword evidence="4" id="KW-1185">Reference proteome</keyword>
<comment type="caution">
    <text evidence="3">The sequence shown here is derived from an EMBL/GenBank/DDBJ whole genome shotgun (WGS) entry which is preliminary data.</text>
</comment>
<evidence type="ECO:0000313" key="4">
    <source>
        <dbReference type="Proteomes" id="UP000198211"/>
    </source>
</evidence>
<evidence type="ECO:0000259" key="2">
    <source>
        <dbReference type="Pfam" id="PF24906"/>
    </source>
</evidence>
<proteinExistence type="predicted"/>
<dbReference type="AlphaFoldDB" id="A0A225UTI6"/>
<evidence type="ECO:0000256" key="1">
    <source>
        <dbReference type="SAM" id="MobiDB-lite"/>
    </source>
</evidence>
<dbReference type="Pfam" id="PF24906">
    <property type="entry name" value="Zf_WRKY19"/>
    <property type="match status" value="1"/>
</dbReference>
<feature type="region of interest" description="Disordered" evidence="1">
    <location>
        <begin position="1"/>
        <end position="25"/>
    </location>
</feature>
<feature type="domain" description="WRKY19-like zinc finger" evidence="2">
    <location>
        <begin position="57"/>
        <end position="79"/>
    </location>
</feature>
<organism evidence="3 4">
    <name type="scientific">Phytophthora megakarya</name>
    <dbReference type="NCBI Taxonomy" id="4795"/>
    <lineage>
        <taxon>Eukaryota</taxon>
        <taxon>Sar</taxon>
        <taxon>Stramenopiles</taxon>
        <taxon>Oomycota</taxon>
        <taxon>Peronosporomycetes</taxon>
        <taxon>Peronosporales</taxon>
        <taxon>Peronosporaceae</taxon>
        <taxon>Phytophthora</taxon>
    </lineage>
</organism>
<gene>
    <name evidence="3" type="ORF">PHMEG_00033152</name>
</gene>
<reference evidence="4" key="1">
    <citation type="submission" date="2017-03" db="EMBL/GenBank/DDBJ databases">
        <title>Phytopthora megakarya and P. palmivora, two closely related causual agents of cacao black pod achieved similar genome size and gene model numbers by different mechanisms.</title>
        <authorList>
            <person name="Ali S."/>
            <person name="Shao J."/>
            <person name="Larry D.J."/>
            <person name="Kronmiller B."/>
            <person name="Shen D."/>
            <person name="Strem M.D."/>
            <person name="Melnick R.L."/>
            <person name="Guiltinan M.J."/>
            <person name="Tyler B.M."/>
            <person name="Meinhardt L.W."/>
            <person name="Bailey B.A."/>
        </authorList>
    </citation>
    <scope>NUCLEOTIDE SEQUENCE [LARGE SCALE GENOMIC DNA]</scope>
    <source>
        <strain evidence="4">zdho120</strain>
    </source>
</reference>
<evidence type="ECO:0000313" key="3">
    <source>
        <dbReference type="EMBL" id="OWY96555.1"/>
    </source>
</evidence>
<name>A0A225UTI6_9STRA</name>